<evidence type="ECO:0000256" key="1">
    <source>
        <dbReference type="ARBA" id="ARBA00022448"/>
    </source>
</evidence>
<evidence type="ECO:0000313" key="3">
    <source>
        <dbReference type="EMBL" id="OAP05695.1"/>
    </source>
</evidence>
<dbReference type="InterPro" id="IPR016024">
    <property type="entry name" value="ARM-type_fold"/>
</dbReference>
<dbReference type="ExpressionAtlas" id="A0A178VK53">
    <property type="expression patterns" value="baseline and differential"/>
</dbReference>
<reference evidence="3" key="2">
    <citation type="submission" date="2016-03" db="EMBL/GenBank/DDBJ databases">
        <title>Full-length assembly of Arabidopsis thaliana Ler reveals the complement of translocations and inversions.</title>
        <authorList>
            <person name="Zapata L."/>
            <person name="Schneeberger K."/>
            <person name="Ossowski S."/>
        </authorList>
    </citation>
    <scope>NUCLEOTIDE SEQUENCE [LARGE SCALE GENOMIC DNA]</scope>
    <source>
        <tissue evidence="3">Leaf</tissue>
    </source>
</reference>
<dbReference type="Pfam" id="PF11698">
    <property type="entry name" value="V-ATPase_H_C"/>
    <property type="match status" value="1"/>
</dbReference>
<gene>
    <name evidence="3" type="ordered locus">AXX17_At3g38170</name>
    <name evidence="4" type="ordered locus">AXX17_At3g38260</name>
</gene>
<sequence>MQEVLLGHLDWNLMHTEANFWHGNVTSFEENDFQILKLLLTKLDTSSDPRSLAVACFNLSQFIQYHTTGRVIVTDLKAKERVMKLMNHENTQVTKNATCASRGCS</sequence>
<feature type="domain" description="ATPase V1 complex subunit H C-terminal" evidence="2">
    <location>
        <begin position="2"/>
        <end position="99"/>
    </location>
</feature>
<accession>A0A178VK53</accession>
<protein>
    <recommendedName>
        <fullName evidence="2">ATPase V1 complex subunit H C-terminal domain-containing protein</fullName>
    </recommendedName>
</protein>
<dbReference type="Gene3D" id="1.25.40.150">
    <property type="entry name" value="V-type ATPase, subunit H, C-terminal domain"/>
    <property type="match status" value="1"/>
</dbReference>
<evidence type="ECO:0000313" key="5">
    <source>
        <dbReference type="Proteomes" id="UP000078284"/>
    </source>
</evidence>
<dbReference type="InterPro" id="IPR038497">
    <property type="entry name" value="ATPase_V1-cplx_hsu_C_sf"/>
</dbReference>
<dbReference type="SUPFAM" id="SSF48371">
    <property type="entry name" value="ARM repeat"/>
    <property type="match status" value="1"/>
</dbReference>
<comment type="caution">
    <text evidence="3">The sequence shown here is derived from an EMBL/GenBank/DDBJ whole genome shotgun (WGS) entry which is preliminary data.</text>
</comment>
<dbReference type="PANTHER" id="PTHR10698">
    <property type="entry name" value="V-TYPE PROTON ATPASE SUBUNIT H"/>
    <property type="match status" value="1"/>
</dbReference>
<reference evidence="5" key="1">
    <citation type="journal article" date="2016" name="Proc. Natl. Acad. Sci. U.S.A.">
        <title>Chromosome-level assembly of Arabidopsis thaliana Ler reveals the extent of translocation and inversion polymorphisms.</title>
        <authorList>
            <person name="Zapata L."/>
            <person name="Ding J."/>
            <person name="Willing E.M."/>
            <person name="Hartwig B."/>
            <person name="Bezdan D."/>
            <person name="Jiao W.B."/>
            <person name="Patel V."/>
            <person name="Velikkakam James G."/>
            <person name="Koornneef M."/>
            <person name="Ossowski S."/>
            <person name="Schneeberger K."/>
        </authorList>
    </citation>
    <scope>NUCLEOTIDE SEQUENCE [LARGE SCALE GENOMIC DNA]</scope>
    <source>
        <strain evidence="5">cv. Landsberg erecta</strain>
    </source>
</reference>
<dbReference type="Proteomes" id="UP000078284">
    <property type="component" value="Chromosome 3"/>
</dbReference>
<evidence type="ECO:0000259" key="2">
    <source>
        <dbReference type="Pfam" id="PF11698"/>
    </source>
</evidence>
<dbReference type="EMBL" id="LUHQ01000003">
    <property type="protein sequence ID" value="OAP05695.1"/>
    <property type="molecule type" value="Genomic_DNA"/>
</dbReference>
<proteinExistence type="predicted"/>
<dbReference type="GO" id="GO:0046961">
    <property type="term" value="F:proton-transporting ATPase activity, rotational mechanism"/>
    <property type="evidence" value="ECO:0007669"/>
    <property type="project" value="InterPro"/>
</dbReference>
<dbReference type="AlphaFoldDB" id="A0A178VK53"/>
<organism evidence="3 5">
    <name type="scientific">Arabidopsis thaliana</name>
    <name type="common">Mouse-ear cress</name>
    <dbReference type="NCBI Taxonomy" id="3702"/>
    <lineage>
        <taxon>Eukaryota</taxon>
        <taxon>Viridiplantae</taxon>
        <taxon>Streptophyta</taxon>
        <taxon>Embryophyta</taxon>
        <taxon>Tracheophyta</taxon>
        <taxon>Spermatophyta</taxon>
        <taxon>Magnoliopsida</taxon>
        <taxon>eudicotyledons</taxon>
        <taxon>Gunneridae</taxon>
        <taxon>Pentapetalae</taxon>
        <taxon>rosids</taxon>
        <taxon>malvids</taxon>
        <taxon>Brassicales</taxon>
        <taxon>Brassicaceae</taxon>
        <taxon>Camelineae</taxon>
        <taxon>Arabidopsis</taxon>
    </lineage>
</organism>
<name>A0A178VK53_ARATH</name>
<dbReference type="PANTHER" id="PTHR10698:SF3">
    <property type="entry name" value="V-TYPE PROTON ATPASE SUBUNIT H"/>
    <property type="match status" value="1"/>
</dbReference>
<dbReference type="InterPro" id="IPR011987">
    <property type="entry name" value="ATPase_V1-cplx_hsu_C"/>
</dbReference>
<dbReference type="GO" id="GO:0000221">
    <property type="term" value="C:vacuolar proton-transporting V-type ATPase, V1 domain"/>
    <property type="evidence" value="ECO:0007669"/>
    <property type="project" value="InterPro"/>
</dbReference>
<dbReference type="EMBL" id="LUHQ01000003">
    <property type="protein sequence ID" value="OAP06879.1"/>
    <property type="molecule type" value="Genomic_DNA"/>
</dbReference>
<dbReference type="InterPro" id="IPR004908">
    <property type="entry name" value="ATPase_V1-cplx_hsu"/>
</dbReference>
<evidence type="ECO:0000313" key="4">
    <source>
        <dbReference type="EMBL" id="OAP06879.1"/>
    </source>
</evidence>
<keyword evidence="1" id="KW-0813">Transport</keyword>